<evidence type="ECO:0000256" key="4">
    <source>
        <dbReference type="ARBA" id="ARBA00022798"/>
    </source>
</evidence>
<dbReference type="InterPro" id="IPR036188">
    <property type="entry name" value="FAD/NAD-bd_sf"/>
</dbReference>
<keyword evidence="10" id="KW-1185">Reference proteome</keyword>
<dbReference type="EMBL" id="CP002873">
    <property type="protein sequence ID" value="AGA66583.1"/>
    <property type="molecule type" value="Genomic_DNA"/>
</dbReference>
<evidence type="ECO:0000259" key="8">
    <source>
        <dbReference type="Pfam" id="PF16901"/>
    </source>
</evidence>
<evidence type="ECO:0000256" key="6">
    <source>
        <dbReference type="ARBA" id="ARBA00023002"/>
    </source>
</evidence>
<gene>
    <name evidence="9" type="ORF">BPP43_06735</name>
</gene>
<name>A0A3B6VKZ9_BRAPL</name>
<dbReference type="SUPFAM" id="SSF51905">
    <property type="entry name" value="FAD/NAD(P)-binding domain"/>
    <property type="match status" value="1"/>
</dbReference>
<evidence type="ECO:0000256" key="3">
    <source>
        <dbReference type="ARBA" id="ARBA00022630"/>
    </source>
</evidence>
<sequence>MVNSRYNILSNLKDKTYDLLIIGGGVIGATIAMKTARVGISTLLVEKHDFSFGSSSRTSKMLTGGFNDMTANNFISTVFKVRERNNIINKSSASPFGILYPIYFSGGTNANSGLIRNELKANIYDLMSIFGKTKKHKSHSRNSVLETLPDLNNNDVIGATEFFEGKIDDSRYVLELLLKAKEYGADIINYAEVKAFDYNEKQINKTILSDKINGKIYEISAKKILVAAGAWGDSIVSMLPKSNFTDKVKYVKATNFIVDSDIIHINKSVVLPKIKDRPNVFLTKWKDMTIIGPVVKKYTGNLDCIYSTSDEIEYLLDIYNTYFGSIVNKNHIVTSQSGMMTVNPMDMKIHSHPIYDLFMVEGGNFTMSSHLAIKTLLKMYGKPYKWFSVKKFMNNRIDKAVDWVLNKDTVKFLIDYFGSVDMVLRLNEFCKNDSSLLVSVGLDNRIPRGLIKYFVEVEYAMHLDDIMMRRLRFILTENDCGTLLAEHIAQEMGLILGWDSKKVEYEIKRYRTEIKRNRVSLY</sequence>
<proteinExistence type="inferred from homology"/>
<dbReference type="AlphaFoldDB" id="A0A3B6VKZ9"/>
<accession>A0A3B6VKZ9</accession>
<organism evidence="9 10">
    <name type="scientific">Brachyspira pilosicoli P43/6/78</name>
    <dbReference type="NCBI Taxonomy" id="1042417"/>
    <lineage>
        <taxon>Bacteria</taxon>
        <taxon>Pseudomonadati</taxon>
        <taxon>Spirochaetota</taxon>
        <taxon>Spirochaetia</taxon>
        <taxon>Brachyspirales</taxon>
        <taxon>Brachyspiraceae</taxon>
        <taxon>Brachyspira</taxon>
    </lineage>
</organism>
<dbReference type="GO" id="GO:0046168">
    <property type="term" value="P:glycerol-3-phosphate catabolic process"/>
    <property type="evidence" value="ECO:0007669"/>
    <property type="project" value="TreeGrafter"/>
</dbReference>
<dbReference type="InterPro" id="IPR038299">
    <property type="entry name" value="DAO_C_sf"/>
</dbReference>
<dbReference type="Gene3D" id="1.10.8.870">
    <property type="entry name" value="Alpha-glycerophosphate oxidase, cap domain"/>
    <property type="match status" value="1"/>
</dbReference>
<dbReference type="GO" id="GO:0006071">
    <property type="term" value="P:glycerol metabolic process"/>
    <property type="evidence" value="ECO:0007669"/>
    <property type="project" value="UniProtKB-KW"/>
</dbReference>
<dbReference type="GO" id="GO:0004368">
    <property type="term" value="F:glycerol-3-phosphate dehydrogenase (quinone) activity"/>
    <property type="evidence" value="ECO:0007669"/>
    <property type="project" value="InterPro"/>
</dbReference>
<keyword evidence="4" id="KW-0319">Glycerol metabolism</keyword>
<dbReference type="Gene3D" id="3.30.9.10">
    <property type="entry name" value="D-Amino Acid Oxidase, subunit A, domain 2"/>
    <property type="match status" value="1"/>
</dbReference>
<keyword evidence="3" id="KW-0285">Flavoprotein</keyword>
<dbReference type="RefSeq" id="WP_014936627.1">
    <property type="nucleotide sequence ID" value="NC_019908.1"/>
</dbReference>
<evidence type="ECO:0000259" key="7">
    <source>
        <dbReference type="Pfam" id="PF01266"/>
    </source>
</evidence>
<dbReference type="Pfam" id="PF16901">
    <property type="entry name" value="DAO_C"/>
    <property type="match status" value="1"/>
</dbReference>
<dbReference type="InterPro" id="IPR006076">
    <property type="entry name" value="FAD-dep_OxRdtase"/>
</dbReference>
<dbReference type="Proteomes" id="UP000010793">
    <property type="component" value="Chromosome"/>
</dbReference>
<reference evidence="9 10" key="1">
    <citation type="journal article" date="2013" name="Genome Announc.">
        <title>Complete Genome Sequence of the Porcine Strain Brachyspira pilosicoli P43/6/78(T.).</title>
        <authorList>
            <person name="Lin C."/>
            <person name="den Bakker H.C."/>
            <person name="Suzuki H."/>
            <person name="Lefebure T."/>
            <person name="Ponnala L."/>
            <person name="Sun Q."/>
            <person name="Stanhope M.J."/>
            <person name="Wiedmann M."/>
            <person name="Duhamel G.E."/>
        </authorList>
    </citation>
    <scope>NUCLEOTIDE SEQUENCE [LARGE SCALE GENOMIC DNA]</scope>
    <source>
        <strain evidence="9 10">P43/6/78</strain>
    </source>
</reference>
<dbReference type="Gene3D" id="3.50.50.60">
    <property type="entry name" value="FAD/NAD(P)-binding domain"/>
    <property type="match status" value="1"/>
</dbReference>
<comment type="cofactor">
    <cofactor evidence="1">
        <name>FAD</name>
        <dbReference type="ChEBI" id="CHEBI:57692"/>
    </cofactor>
</comment>
<keyword evidence="6" id="KW-0560">Oxidoreductase</keyword>
<evidence type="ECO:0000256" key="5">
    <source>
        <dbReference type="ARBA" id="ARBA00022827"/>
    </source>
</evidence>
<evidence type="ECO:0000256" key="2">
    <source>
        <dbReference type="ARBA" id="ARBA00007330"/>
    </source>
</evidence>
<dbReference type="KEGG" id="bpip:BPP43_06735"/>
<dbReference type="PANTHER" id="PTHR11985">
    <property type="entry name" value="GLYCEROL-3-PHOSPHATE DEHYDROGENASE"/>
    <property type="match status" value="1"/>
</dbReference>
<protein>
    <submittedName>
        <fullName evidence="9">Putative glycerol-3-phosphate dehydrogenase</fullName>
    </submittedName>
</protein>
<dbReference type="PRINTS" id="PR01001">
    <property type="entry name" value="FADG3PDH"/>
</dbReference>
<keyword evidence="5" id="KW-0274">FAD</keyword>
<evidence type="ECO:0000256" key="1">
    <source>
        <dbReference type="ARBA" id="ARBA00001974"/>
    </source>
</evidence>
<dbReference type="InterPro" id="IPR000447">
    <property type="entry name" value="G3P_DH_FAD-dep"/>
</dbReference>
<evidence type="ECO:0000313" key="9">
    <source>
        <dbReference type="EMBL" id="AGA66583.1"/>
    </source>
</evidence>
<evidence type="ECO:0000313" key="10">
    <source>
        <dbReference type="Proteomes" id="UP000010793"/>
    </source>
</evidence>
<dbReference type="InterPro" id="IPR031656">
    <property type="entry name" value="DAO_C"/>
</dbReference>
<dbReference type="Pfam" id="PF01266">
    <property type="entry name" value="DAO"/>
    <property type="match status" value="1"/>
</dbReference>
<feature type="domain" description="FAD dependent oxidoreductase" evidence="7">
    <location>
        <begin position="18"/>
        <end position="362"/>
    </location>
</feature>
<dbReference type="PANTHER" id="PTHR11985:SF35">
    <property type="entry name" value="ANAEROBIC GLYCEROL-3-PHOSPHATE DEHYDROGENASE SUBUNIT A"/>
    <property type="match status" value="1"/>
</dbReference>
<comment type="similarity">
    <text evidence="2">Belongs to the FAD-dependent glycerol-3-phosphate dehydrogenase family.</text>
</comment>
<feature type="domain" description="Alpha-glycerophosphate oxidase C-terminal" evidence="8">
    <location>
        <begin position="397"/>
        <end position="502"/>
    </location>
</feature>